<feature type="coiled-coil region" evidence="3">
    <location>
        <begin position="333"/>
        <end position="367"/>
    </location>
</feature>
<sequence length="436" mass="48656">MVIFKSKPIKHSSYCLEVEKYLSQVQLDFSKYPELLKHVQLIKLNKEDLAVLRQLKPLSVDFIPNMVDQFYDAVSLSGHLMDIINKNSRIEKLKITLTKHLTEIFEGRINNDYIEQRKTIASAHVRIGLESKWYIGSFQSLMTTFINFVNELDMSKEDTAKAINAFSKIINFEQQLVIQAYEAEQQRIRKLDEDVKLALIATIQDTAEELNAISQETTASLYAISSQSENIAAATKHGLNFVADTEEKSNYGKSHLETQTKLMNVILESVNLLEHSMKNLKISSQKISEIVGLVTGIADQTNLLALNASIEAARAGEHGKGFAVVAEEVRKLAEETKNAVQNVSHLIRETENNIKNMTTSVSNVDAQVQKSVQTQQNLEESFNDIAKAVSGIKQQYTSTSKDVSEISSLISELTASASQVSSSSDSLLNVVHELSE</sequence>
<dbReference type="InterPro" id="IPR044398">
    <property type="entry name" value="Globin-sensor_dom"/>
</dbReference>
<dbReference type="PANTHER" id="PTHR32089">
    <property type="entry name" value="METHYL-ACCEPTING CHEMOTAXIS PROTEIN MCPB"/>
    <property type="match status" value="1"/>
</dbReference>
<dbReference type="SMART" id="SM00283">
    <property type="entry name" value="MA"/>
    <property type="match status" value="1"/>
</dbReference>
<dbReference type="SUPFAM" id="SSF58104">
    <property type="entry name" value="Methyl-accepting chemotaxis protein (MCP) signaling domain"/>
    <property type="match status" value="1"/>
</dbReference>
<dbReference type="RefSeq" id="WP_126292354.1">
    <property type="nucleotide sequence ID" value="NZ_CP155468.1"/>
</dbReference>
<gene>
    <name evidence="5" type="ORF">EKG35_00540</name>
</gene>
<keyword evidence="6" id="KW-1185">Reference proteome</keyword>
<name>A0A3S0JZU3_9BACI</name>
<evidence type="ECO:0000259" key="4">
    <source>
        <dbReference type="PROSITE" id="PS50111"/>
    </source>
</evidence>
<dbReference type="InterPro" id="IPR012292">
    <property type="entry name" value="Globin/Proto"/>
</dbReference>
<evidence type="ECO:0000256" key="2">
    <source>
        <dbReference type="PROSITE-ProRule" id="PRU00284"/>
    </source>
</evidence>
<dbReference type="GO" id="GO:0019825">
    <property type="term" value="F:oxygen binding"/>
    <property type="evidence" value="ECO:0007669"/>
    <property type="project" value="InterPro"/>
</dbReference>
<dbReference type="CDD" id="cd01068">
    <property type="entry name" value="globin_sensor"/>
    <property type="match status" value="1"/>
</dbReference>
<dbReference type="Gene3D" id="1.10.287.950">
    <property type="entry name" value="Methyl-accepting chemotaxis protein"/>
    <property type="match status" value="1"/>
</dbReference>
<dbReference type="OrthoDB" id="266313at2"/>
<reference evidence="5 6" key="1">
    <citation type="submission" date="2018-12" db="EMBL/GenBank/DDBJ databases">
        <authorList>
            <person name="Yu L."/>
        </authorList>
    </citation>
    <scope>NUCLEOTIDE SEQUENCE [LARGE SCALE GENOMIC DNA]</scope>
    <source>
        <strain evidence="5 6">S5H2222</strain>
    </source>
</reference>
<dbReference type="Pfam" id="PF11563">
    <property type="entry name" value="Protoglobin"/>
    <property type="match status" value="1"/>
</dbReference>
<keyword evidence="1 2" id="KW-0807">Transducer</keyword>
<dbReference type="Proteomes" id="UP000276349">
    <property type="component" value="Unassembled WGS sequence"/>
</dbReference>
<dbReference type="InterPro" id="IPR004089">
    <property type="entry name" value="MCPsignal_dom"/>
</dbReference>
<dbReference type="InterPro" id="IPR009050">
    <property type="entry name" value="Globin-like_sf"/>
</dbReference>
<comment type="caution">
    <text evidence="5">The sequence shown here is derived from an EMBL/GenBank/DDBJ whole genome shotgun (WGS) entry which is preliminary data.</text>
</comment>
<accession>A0A3S0JZU3</accession>
<keyword evidence="3" id="KW-0175">Coiled coil</keyword>
<dbReference type="EMBL" id="RXNR01000001">
    <property type="protein sequence ID" value="RTQ96573.1"/>
    <property type="molecule type" value="Genomic_DNA"/>
</dbReference>
<dbReference type="InterPro" id="IPR039379">
    <property type="entry name" value="Protoglobin_sensor_dom"/>
</dbReference>
<evidence type="ECO:0000256" key="3">
    <source>
        <dbReference type="SAM" id="Coils"/>
    </source>
</evidence>
<evidence type="ECO:0000313" key="5">
    <source>
        <dbReference type="EMBL" id="RTQ96573.1"/>
    </source>
</evidence>
<dbReference type="Pfam" id="PF00015">
    <property type="entry name" value="MCPsignal"/>
    <property type="match status" value="1"/>
</dbReference>
<protein>
    <submittedName>
        <fullName evidence="5">Globin-coupled sensor protein</fullName>
    </submittedName>
</protein>
<proteinExistence type="predicted"/>
<dbReference type="SUPFAM" id="SSF46458">
    <property type="entry name" value="Globin-like"/>
    <property type="match status" value="1"/>
</dbReference>
<dbReference type="GO" id="GO:0020037">
    <property type="term" value="F:heme binding"/>
    <property type="evidence" value="ECO:0007669"/>
    <property type="project" value="InterPro"/>
</dbReference>
<dbReference type="PANTHER" id="PTHR32089:SF112">
    <property type="entry name" value="LYSOZYME-LIKE PROTEIN-RELATED"/>
    <property type="match status" value="1"/>
</dbReference>
<dbReference type="PROSITE" id="PS50111">
    <property type="entry name" value="CHEMOTAXIS_TRANSDUC_2"/>
    <property type="match status" value="1"/>
</dbReference>
<evidence type="ECO:0000313" key="6">
    <source>
        <dbReference type="Proteomes" id="UP000276349"/>
    </source>
</evidence>
<dbReference type="GO" id="GO:0016020">
    <property type="term" value="C:membrane"/>
    <property type="evidence" value="ECO:0007669"/>
    <property type="project" value="InterPro"/>
</dbReference>
<feature type="domain" description="Methyl-accepting transducer" evidence="4">
    <location>
        <begin position="203"/>
        <end position="428"/>
    </location>
</feature>
<dbReference type="GO" id="GO:0007165">
    <property type="term" value="P:signal transduction"/>
    <property type="evidence" value="ECO:0007669"/>
    <property type="project" value="UniProtKB-KW"/>
</dbReference>
<organism evidence="5 6">
    <name type="scientific">Lysinibacillus telephonicus</name>
    <dbReference type="NCBI Taxonomy" id="1714840"/>
    <lineage>
        <taxon>Bacteria</taxon>
        <taxon>Bacillati</taxon>
        <taxon>Bacillota</taxon>
        <taxon>Bacilli</taxon>
        <taxon>Bacillales</taxon>
        <taxon>Bacillaceae</taxon>
        <taxon>Lysinibacillus</taxon>
    </lineage>
</organism>
<evidence type="ECO:0000256" key="1">
    <source>
        <dbReference type="ARBA" id="ARBA00023224"/>
    </source>
</evidence>
<dbReference type="AlphaFoldDB" id="A0A3S0JZU3"/>
<dbReference type="Gene3D" id="1.10.490.10">
    <property type="entry name" value="Globins"/>
    <property type="match status" value="1"/>
</dbReference>